<dbReference type="AlphaFoldDB" id="B7GSY5"/>
<dbReference type="CDD" id="cd02856">
    <property type="entry name" value="E_set_GDE_Isoamylase_N"/>
    <property type="match status" value="1"/>
</dbReference>
<dbReference type="Gene3D" id="3.20.20.80">
    <property type="entry name" value="Glycosidases"/>
    <property type="match status" value="1"/>
</dbReference>
<name>B7GSY5_BIFLS</name>
<dbReference type="CAZy" id="GH13">
    <property type="family name" value="Glycoside Hydrolase Family 13"/>
</dbReference>
<dbReference type="NCBIfam" id="TIGR02100">
    <property type="entry name" value="glgX_debranch"/>
    <property type="match status" value="1"/>
</dbReference>
<dbReference type="GO" id="GO:0005980">
    <property type="term" value="P:glycogen catabolic process"/>
    <property type="evidence" value="ECO:0007669"/>
    <property type="project" value="InterPro"/>
</dbReference>
<dbReference type="InterPro" id="IPR013780">
    <property type="entry name" value="Glyco_hydro_b"/>
</dbReference>
<dbReference type="Gene3D" id="2.60.40.10">
    <property type="entry name" value="Immunoglobulins"/>
    <property type="match status" value="1"/>
</dbReference>
<protein>
    <submittedName>
        <fullName evidence="6">Glycogen debranching enzyme GlgX</fullName>
    </submittedName>
</protein>
<dbReference type="SMART" id="SM00642">
    <property type="entry name" value="Aamy"/>
    <property type="match status" value="1"/>
</dbReference>
<dbReference type="GO" id="GO:0004135">
    <property type="term" value="F:amylo-alpha-1,6-glucosidase activity"/>
    <property type="evidence" value="ECO:0007669"/>
    <property type="project" value="InterPro"/>
</dbReference>
<dbReference type="EMBL" id="CP001095">
    <property type="protein sequence ID" value="ACJ52815.1"/>
    <property type="molecule type" value="Genomic_DNA"/>
</dbReference>
<proteinExistence type="inferred from homology"/>
<dbReference type="CDD" id="cd11326">
    <property type="entry name" value="AmyAc_Glg_debranch"/>
    <property type="match status" value="1"/>
</dbReference>
<evidence type="ECO:0000313" key="7">
    <source>
        <dbReference type="Proteomes" id="UP000001360"/>
    </source>
</evidence>
<evidence type="ECO:0000256" key="2">
    <source>
        <dbReference type="ARBA" id="ARBA00022801"/>
    </source>
</evidence>
<dbReference type="Pfam" id="PF00128">
    <property type="entry name" value="Alpha-amylase"/>
    <property type="match status" value="1"/>
</dbReference>
<keyword evidence="3" id="KW-0326">Glycosidase</keyword>
<dbReference type="InterPro" id="IPR044505">
    <property type="entry name" value="GlgX_Isoamylase_N_E_set"/>
</dbReference>
<feature type="compositionally biased region" description="Basic and acidic residues" evidence="4">
    <location>
        <begin position="468"/>
        <end position="481"/>
    </location>
</feature>
<sequence length="713" mass="81428">MQIRPGSMYPLGASYDGAGVNFALYSQVAQKVELCLFDEHDAETRIEMTEQNSYVWHNYIPGLQPGQRYGYRVYGPYDPMHGLRCNPNKLLLDPYAKAIEGNIDGDESLFSYWFKSPDDTSAMNDLDSAAHTMKSAVINPYFDWGNDQHPYISYHDSVIYEAHVRGMTNLNMDVPPDIRGTYAGLAYPSVIEYLKKLGITAIELMPIHQFVNDSFLQEKGLSNYWGYNTIGFFAPHNAYSSSGERGEQVNEFKSMVKAYHHAGMEVILDVVYNHTAEGNHMGPTLSFKGIDNASYYRLVEGDQQHYFDTTGTGNSLLMRSPHALQLITDSLRYWVTEMHVDGFRFDLAATLARQFQEVDKLSAFFDIVEQDPIISRVKLIAEPWDLGSGGYQVGGFPSSWSEWNGRYRDTVRDFWRSQPSTLPEFASRLMGSSDLYQVNGRRPVASVNFITAHDGFTMNDLVSYNEKHNEANGEGNRDGESNNRSWNCGVEGPTNIPDVNDLRQRQMRNMFATLLFSQGIPMICGGDEVARTQQGNNNAYCQDNEISWTNWHLDKGRKELLAFVSKLIHLRLDHPVLHRRRFFTGREPGDDSNMIPQVEWFDHTGSIMDMDDWQNTHAFSMMIYLNGSDIPEVDWYGNRMVDNDFILIFNAHYEPIMFTLPDERYGRKWQLVVDTHNPDGPELSYEAGFMITAQSRSFLMLMSDKKPKKPMGA</sequence>
<gene>
    <name evidence="6" type="ordered locus">Blon_1740</name>
</gene>
<evidence type="ECO:0000256" key="1">
    <source>
        <dbReference type="ARBA" id="ARBA00008061"/>
    </source>
</evidence>
<dbReference type="Gene3D" id="2.60.40.1180">
    <property type="entry name" value="Golgi alpha-mannosidase II"/>
    <property type="match status" value="1"/>
</dbReference>
<evidence type="ECO:0000259" key="5">
    <source>
        <dbReference type="SMART" id="SM00642"/>
    </source>
</evidence>
<dbReference type="SUPFAM" id="SSF51011">
    <property type="entry name" value="Glycosyl hydrolase domain"/>
    <property type="match status" value="1"/>
</dbReference>
<feature type="domain" description="Glycosyl hydrolase family 13 catalytic" evidence="5">
    <location>
        <begin position="161"/>
        <end position="571"/>
    </location>
</feature>
<reference evidence="6 7" key="1">
    <citation type="journal article" date="2008" name="Proc. Natl. Acad. Sci. U.S.A.">
        <title>The genome sequence of Bifidobacterium longum subsp. infantis reveals adaptations for milk utilization within the infant microbiome.</title>
        <authorList>
            <person name="Sela D.A."/>
            <person name="Chapman J."/>
            <person name="Adeuya A."/>
            <person name="Kim J.H."/>
            <person name="Chen F."/>
            <person name="Whitehead T.R."/>
            <person name="Lapidus A."/>
            <person name="Rokhsar D.S."/>
            <person name="Lebrilla C.B."/>
            <person name="German J.B."/>
            <person name="Price N.P."/>
            <person name="Richardson P.M."/>
            <person name="Mills D.A."/>
        </authorList>
    </citation>
    <scope>NUCLEOTIDE SEQUENCE [LARGE SCALE GENOMIC DNA]</scope>
    <source>
        <strain evidence="7">ATCC 15697 / DSM 20088 / JCM 1222 / NCTC 11817 / S12 [JGI]</strain>
    </source>
</reference>
<dbReference type="Pfam" id="PF02922">
    <property type="entry name" value="CBM_48"/>
    <property type="match status" value="1"/>
</dbReference>
<comment type="similarity">
    <text evidence="1">Belongs to the glycosyl hydrolase 13 family.</text>
</comment>
<feature type="region of interest" description="Disordered" evidence="4">
    <location>
        <begin position="468"/>
        <end position="492"/>
    </location>
</feature>
<evidence type="ECO:0000256" key="3">
    <source>
        <dbReference type="ARBA" id="ARBA00023295"/>
    </source>
</evidence>
<dbReference type="SUPFAM" id="SSF81296">
    <property type="entry name" value="E set domains"/>
    <property type="match status" value="1"/>
</dbReference>
<dbReference type="InterPro" id="IPR006047">
    <property type="entry name" value="GH13_cat_dom"/>
</dbReference>
<evidence type="ECO:0000256" key="4">
    <source>
        <dbReference type="SAM" id="MobiDB-lite"/>
    </source>
</evidence>
<dbReference type="PANTHER" id="PTHR43002">
    <property type="entry name" value="GLYCOGEN DEBRANCHING ENZYME"/>
    <property type="match status" value="1"/>
</dbReference>
<dbReference type="CAZy" id="CBM48">
    <property type="family name" value="Carbohydrate-Binding Module Family 48"/>
</dbReference>
<organism evidence="6 7">
    <name type="scientific">Bifidobacterium longum subsp. infantis (strain ATCC 15697 / DSM 20088 / JCM 1222 / NCTC 11817 / S12)</name>
    <dbReference type="NCBI Taxonomy" id="391904"/>
    <lineage>
        <taxon>Bacteria</taxon>
        <taxon>Bacillati</taxon>
        <taxon>Actinomycetota</taxon>
        <taxon>Actinomycetes</taxon>
        <taxon>Bifidobacteriales</taxon>
        <taxon>Bifidobacteriaceae</taxon>
        <taxon>Bifidobacterium</taxon>
    </lineage>
</organism>
<dbReference type="SUPFAM" id="SSF51445">
    <property type="entry name" value="(Trans)glycosidases"/>
    <property type="match status" value="1"/>
</dbReference>
<dbReference type="InterPro" id="IPR014756">
    <property type="entry name" value="Ig_E-set"/>
</dbReference>
<accession>B7GSY5</accession>
<dbReference type="KEGG" id="bln:Blon_1740"/>
<dbReference type="InterPro" id="IPR004193">
    <property type="entry name" value="Glyco_hydro_13_N"/>
</dbReference>
<dbReference type="InterPro" id="IPR013783">
    <property type="entry name" value="Ig-like_fold"/>
</dbReference>
<evidence type="ECO:0000313" key="6">
    <source>
        <dbReference type="EMBL" id="ACJ52815.1"/>
    </source>
</evidence>
<dbReference type="InterPro" id="IPR011837">
    <property type="entry name" value="Glycogen_debranch_GlgX"/>
</dbReference>
<dbReference type="Proteomes" id="UP000001360">
    <property type="component" value="Chromosome"/>
</dbReference>
<keyword evidence="2" id="KW-0378">Hydrolase</keyword>
<dbReference type="InterPro" id="IPR017853">
    <property type="entry name" value="GH"/>
</dbReference>